<proteinExistence type="predicted"/>
<comment type="caution">
    <text evidence="1">The sequence shown here is derived from an EMBL/GenBank/DDBJ whole genome shotgun (WGS) entry which is preliminary data.</text>
</comment>
<dbReference type="Proteomes" id="UP000030392">
    <property type="component" value="Unassembled WGS sequence"/>
</dbReference>
<dbReference type="RefSeq" id="WP_036904944.1">
    <property type="nucleotide sequence ID" value="NZ_CP138967.1"/>
</dbReference>
<accession>A0A0A2C4U7</accession>
<name>A0A0A2C4U7_PROMR</name>
<dbReference type="EMBL" id="JNAX01000006">
    <property type="protein sequence ID" value="KGG21391.1"/>
    <property type="molecule type" value="Genomic_DNA"/>
</dbReference>
<evidence type="ECO:0000313" key="1">
    <source>
        <dbReference type="EMBL" id="KGG21391.1"/>
    </source>
</evidence>
<evidence type="ECO:0000313" key="2">
    <source>
        <dbReference type="Proteomes" id="UP000030392"/>
    </source>
</evidence>
<protein>
    <submittedName>
        <fullName evidence="1">Uncharacterized protein</fullName>
    </submittedName>
</protein>
<reference evidence="2" key="1">
    <citation type="journal article" date="2014" name="Sci. Data">
        <title>Genomes of diverse isolates of the marine cyanobacterium Prochlorococcus.</title>
        <authorList>
            <person name="Biller S."/>
            <person name="Berube P."/>
            <person name="Thompson J."/>
            <person name="Kelly L."/>
            <person name="Roggensack S."/>
            <person name="Awad L."/>
            <person name="Roache-Johnson K."/>
            <person name="Ding H."/>
            <person name="Giovannoni S.J."/>
            <person name="Moore L.R."/>
            <person name="Chisholm S.W."/>
        </authorList>
    </citation>
    <scope>NUCLEOTIDE SEQUENCE [LARGE SCALE GENOMIC DNA]</scope>
    <source>
        <strain evidence="2">PAC1</strain>
    </source>
</reference>
<dbReference type="AlphaFoldDB" id="A0A0A2C4U7"/>
<organism evidence="1 2">
    <name type="scientific">Prochlorococcus marinus str. PAC1</name>
    <dbReference type="NCBI Taxonomy" id="59924"/>
    <lineage>
        <taxon>Bacteria</taxon>
        <taxon>Bacillati</taxon>
        <taxon>Cyanobacteriota</taxon>
        <taxon>Cyanophyceae</taxon>
        <taxon>Synechococcales</taxon>
        <taxon>Prochlorococcaceae</taxon>
        <taxon>Prochlorococcus</taxon>
    </lineage>
</organism>
<gene>
    <name evidence="1" type="ORF">EV03_0575</name>
</gene>
<sequence>MDSANQIQALVDEVEKNPEYKISEQEAKGFLSEIKQLTKEDKTNMPPLVVIIMAYINMLFPELDEVKI</sequence>